<reference evidence="1 2" key="1">
    <citation type="journal article" date="2019" name="Emerg. Microbes Infect.">
        <title>Comprehensive subspecies identification of 175 nontuberculous mycobacteria species based on 7547 genomic profiles.</title>
        <authorList>
            <person name="Matsumoto Y."/>
            <person name="Kinjo T."/>
            <person name="Motooka D."/>
            <person name="Nabeya D."/>
            <person name="Jung N."/>
            <person name="Uechi K."/>
            <person name="Horii T."/>
            <person name="Iida T."/>
            <person name="Fujita J."/>
            <person name="Nakamura S."/>
        </authorList>
    </citation>
    <scope>NUCLEOTIDE SEQUENCE [LARGE SCALE GENOMIC DNA]</scope>
    <source>
        <strain evidence="1 2">JCM 15657</strain>
    </source>
</reference>
<protein>
    <submittedName>
        <fullName evidence="1">Uncharacterized protein</fullName>
    </submittedName>
</protein>
<dbReference type="EMBL" id="AP022581">
    <property type="protein sequence ID" value="BBX97274.1"/>
    <property type="molecule type" value="Genomic_DNA"/>
</dbReference>
<sequence length="92" mass="9370">MVTQPQPAPPRPVLVAVGAIGVEAVGDGVGQPGQLFGPVLGALARQVGLGLIAGGRVDPAGQLVVDAADHRDLTGAEFPGFLRGGRRSQRRR</sequence>
<dbReference type="KEGG" id="mlj:MLAC_25680"/>
<proteinExistence type="predicted"/>
<evidence type="ECO:0000313" key="2">
    <source>
        <dbReference type="Proteomes" id="UP000466396"/>
    </source>
</evidence>
<accession>A0A7I7NKY8</accession>
<dbReference type="AlphaFoldDB" id="A0A7I7NKY8"/>
<keyword evidence="2" id="KW-1185">Reference proteome</keyword>
<evidence type="ECO:0000313" key="1">
    <source>
        <dbReference type="EMBL" id="BBX97274.1"/>
    </source>
</evidence>
<organism evidence="1 2">
    <name type="scientific">Mycobacterium lacus</name>
    <dbReference type="NCBI Taxonomy" id="169765"/>
    <lineage>
        <taxon>Bacteria</taxon>
        <taxon>Bacillati</taxon>
        <taxon>Actinomycetota</taxon>
        <taxon>Actinomycetes</taxon>
        <taxon>Mycobacteriales</taxon>
        <taxon>Mycobacteriaceae</taxon>
        <taxon>Mycobacterium</taxon>
    </lineage>
</organism>
<dbReference type="Proteomes" id="UP000466396">
    <property type="component" value="Chromosome"/>
</dbReference>
<name>A0A7I7NKY8_9MYCO</name>
<gene>
    <name evidence="1" type="ORF">MLAC_25680</name>
</gene>